<dbReference type="InterPro" id="IPR034405">
    <property type="entry name" value="F420"/>
</dbReference>
<dbReference type="CDD" id="cd01335">
    <property type="entry name" value="Radical_SAM"/>
    <property type="match status" value="1"/>
</dbReference>
<keyword evidence="1 6" id="KW-0004">4Fe-4S</keyword>
<keyword evidence="3 6" id="KW-0479">Metal-binding</keyword>
<comment type="similarity">
    <text evidence="6">Belongs to the radical SAM superfamily. MqnE family.</text>
</comment>
<dbReference type="PANTHER" id="PTHR43076">
    <property type="entry name" value="FO SYNTHASE (COFH)"/>
    <property type="match status" value="1"/>
</dbReference>
<gene>
    <name evidence="6 8" type="primary">mqnE</name>
    <name evidence="8" type="ORF">ACFPET_18685</name>
</gene>
<feature type="binding site" evidence="6">
    <location>
        <position position="68"/>
    </location>
    <ligand>
        <name>[4Fe-4S] cluster</name>
        <dbReference type="ChEBI" id="CHEBI:49883"/>
        <note>4Fe-4S-S-AdoMet</note>
    </ligand>
</feature>
<dbReference type="PROSITE" id="PS51918">
    <property type="entry name" value="RADICAL_SAM"/>
    <property type="match status" value="1"/>
</dbReference>
<name>A0ABV8U3K5_9ACTN</name>
<dbReference type="EMBL" id="JBHSDK010000028">
    <property type="protein sequence ID" value="MFC4337232.1"/>
    <property type="molecule type" value="Genomic_DNA"/>
</dbReference>
<evidence type="ECO:0000256" key="2">
    <source>
        <dbReference type="ARBA" id="ARBA00022691"/>
    </source>
</evidence>
<dbReference type="InterPro" id="IPR045567">
    <property type="entry name" value="CofH/MnqC-like_C"/>
</dbReference>
<comment type="cofactor">
    <cofactor evidence="6">
        <name>[4Fe-4S] cluster</name>
        <dbReference type="ChEBI" id="CHEBI:49883"/>
    </cofactor>
    <text evidence="6">Binds 1 [4Fe-4S] cluster. The cluster is coordinated with 3 cysteines and an exchangeable S-adenosyl-L-methionine.</text>
</comment>
<dbReference type="RefSeq" id="WP_380624006.1">
    <property type="nucleotide sequence ID" value="NZ_JBHSDK010000028.1"/>
</dbReference>
<feature type="domain" description="Radical SAM core" evidence="7">
    <location>
        <begin position="54"/>
        <end position="281"/>
    </location>
</feature>
<comment type="function">
    <text evidence="6">Radical SAM enzyme that catalyzes the addition of the adenosyl radical to the double bond of 3-[(1-carboxyvinyl)oxy]benzoate, leading to aminodeoxyfutalosine (AFL), a key intermediate in the formation of menaquinone (MK, vitamin K2) from chorismate.</text>
</comment>
<dbReference type="InterPro" id="IPR022432">
    <property type="entry name" value="MqnE"/>
</dbReference>
<feature type="binding site" evidence="6">
    <location>
        <position position="75"/>
    </location>
    <ligand>
        <name>[4Fe-4S] cluster</name>
        <dbReference type="ChEBI" id="CHEBI:49883"/>
        <note>4Fe-4S-S-AdoMet</note>
    </ligand>
</feature>
<reference evidence="9" key="1">
    <citation type="journal article" date="2019" name="Int. J. Syst. Evol. Microbiol.">
        <title>The Global Catalogue of Microorganisms (GCM) 10K type strain sequencing project: providing services to taxonomists for standard genome sequencing and annotation.</title>
        <authorList>
            <consortium name="The Broad Institute Genomics Platform"/>
            <consortium name="The Broad Institute Genome Sequencing Center for Infectious Disease"/>
            <person name="Wu L."/>
            <person name="Ma J."/>
        </authorList>
    </citation>
    <scope>NUCLEOTIDE SEQUENCE [LARGE SCALE GENOMIC DNA]</scope>
    <source>
        <strain evidence="9">IBRC-M 10908</strain>
    </source>
</reference>
<keyword evidence="9" id="KW-1185">Reference proteome</keyword>
<dbReference type="SFLD" id="SFLDG01064">
    <property type="entry name" value="F420__menaquinone_cofactor_bio"/>
    <property type="match status" value="1"/>
</dbReference>
<evidence type="ECO:0000313" key="9">
    <source>
        <dbReference type="Proteomes" id="UP001595823"/>
    </source>
</evidence>
<keyword evidence="4 6" id="KW-0408">Iron</keyword>
<dbReference type="PANTHER" id="PTHR43076:SF7">
    <property type="entry name" value="AMINODEOXYFUTALOSINE SYNTHASE"/>
    <property type="match status" value="1"/>
</dbReference>
<evidence type="ECO:0000256" key="6">
    <source>
        <dbReference type="HAMAP-Rule" id="MF_00993"/>
    </source>
</evidence>
<comment type="caution">
    <text evidence="8">The sequence shown here is derived from an EMBL/GenBank/DDBJ whole genome shotgun (WGS) entry which is preliminary data.</text>
</comment>
<comment type="pathway">
    <text evidence="6">Quinol/quinone metabolism; menaquinone biosynthesis.</text>
</comment>
<dbReference type="InterPro" id="IPR007197">
    <property type="entry name" value="rSAM"/>
</dbReference>
<dbReference type="InterPro" id="IPR013785">
    <property type="entry name" value="Aldolase_TIM"/>
</dbReference>
<dbReference type="SUPFAM" id="SSF102114">
    <property type="entry name" value="Radical SAM enzymes"/>
    <property type="match status" value="1"/>
</dbReference>
<keyword evidence="2 6" id="KW-0949">S-adenosyl-L-methionine</keyword>
<organism evidence="8 9">
    <name type="scientific">Salininema proteolyticum</name>
    <dbReference type="NCBI Taxonomy" id="1607685"/>
    <lineage>
        <taxon>Bacteria</taxon>
        <taxon>Bacillati</taxon>
        <taxon>Actinomycetota</taxon>
        <taxon>Actinomycetes</taxon>
        <taxon>Glycomycetales</taxon>
        <taxon>Glycomycetaceae</taxon>
        <taxon>Salininema</taxon>
    </lineage>
</organism>
<evidence type="ECO:0000256" key="3">
    <source>
        <dbReference type="ARBA" id="ARBA00022723"/>
    </source>
</evidence>
<dbReference type="SFLD" id="SFLDG01389">
    <property type="entry name" value="menaquinone_synthsis_involved"/>
    <property type="match status" value="1"/>
</dbReference>
<dbReference type="EC" id="2.5.1.120" evidence="6"/>
<dbReference type="HAMAP" id="MF_00993">
    <property type="entry name" value="MqnE"/>
    <property type="match status" value="1"/>
</dbReference>
<protein>
    <recommendedName>
        <fullName evidence="6">Aminodeoxyfutalosine synthase</fullName>
        <shortName evidence="6">AFL synthase</shortName>
        <shortName evidence="6">Aminofutalosine synthase</shortName>
        <ecNumber evidence="6">2.5.1.120</ecNumber>
    </recommendedName>
    <alternativeName>
        <fullName evidence="6">Menaquinone biosynthetic enzyme MqnE</fullName>
    </alternativeName>
</protein>
<evidence type="ECO:0000256" key="1">
    <source>
        <dbReference type="ARBA" id="ARBA00022485"/>
    </source>
</evidence>
<keyword evidence="5 6" id="KW-0411">Iron-sulfur</keyword>
<dbReference type="InterPro" id="IPR058240">
    <property type="entry name" value="rSAM_sf"/>
</dbReference>
<evidence type="ECO:0000256" key="4">
    <source>
        <dbReference type="ARBA" id="ARBA00023004"/>
    </source>
</evidence>
<keyword evidence="6" id="KW-0474">Menaquinone biosynthesis</keyword>
<evidence type="ECO:0000256" key="5">
    <source>
        <dbReference type="ARBA" id="ARBA00023014"/>
    </source>
</evidence>
<dbReference type="InterPro" id="IPR020050">
    <property type="entry name" value="FO_synthase_su2"/>
</dbReference>
<dbReference type="NCBIfam" id="TIGR03700">
    <property type="entry name" value="mena_SCO4494"/>
    <property type="match status" value="1"/>
</dbReference>
<feature type="binding site" evidence="6">
    <location>
        <position position="72"/>
    </location>
    <ligand>
        <name>[4Fe-4S] cluster</name>
        <dbReference type="ChEBI" id="CHEBI:49883"/>
        <note>4Fe-4S-S-AdoMet</note>
    </ligand>
</feature>
<sequence length="391" mass="45111">MDDAQRFKKQIEEKVAAGERLTYDDGVKLYETDDLAWLGRLAHQVRTDKNGDRTFFNVNRHLNLTNVCSASCAYCSFQRKPGEKDAYTMRIEQAVELAEQIKSDAPTELHIVNGLHPTLPWRYYPRVLKELKQTLPEVNLKAFTATEIQWFEKISGLSADEILDELIESGLESLTGGGAEIFDWEVRQHIVDHDCHWEDWSRIHRLAHQKGLRTPATMLYGHIEERRHRVDHVMRLRELQDETGGFAVFIPLRYQHDFHDSQDGKVRNRIQERTTMASSTESLKTFAVSRLMLDNFDHVKCFWVMHGLDVASLSLNFGADDLDGSVVEYKITHDADNYGTPDKMGRDNLLDLIRDAGFRPVERNTRYETIREYEGPVSQAERRAEPGTVFG</sequence>
<comment type="catalytic activity">
    <reaction evidence="6">
        <text>3-[(1-carboxyvinyl)-oxy]benzoate + S-adenosyl-L-methionine + H2O = 6-amino-6-deoxyfutalosine + hydrogencarbonate + L-methionine + H(+)</text>
        <dbReference type="Rhea" id="RHEA:33075"/>
        <dbReference type="ChEBI" id="CHEBI:15377"/>
        <dbReference type="ChEBI" id="CHEBI:15378"/>
        <dbReference type="ChEBI" id="CHEBI:17544"/>
        <dbReference type="ChEBI" id="CHEBI:57844"/>
        <dbReference type="ChEBI" id="CHEBI:59789"/>
        <dbReference type="ChEBI" id="CHEBI:64286"/>
        <dbReference type="ChEBI" id="CHEBI:76981"/>
        <dbReference type="EC" id="2.5.1.120"/>
    </reaction>
</comment>
<keyword evidence="6" id="KW-0808">Transferase</keyword>
<proteinExistence type="inferred from homology"/>
<evidence type="ECO:0000259" key="7">
    <source>
        <dbReference type="PROSITE" id="PS51918"/>
    </source>
</evidence>
<dbReference type="Pfam" id="PF19288">
    <property type="entry name" value="CofH_C"/>
    <property type="match status" value="1"/>
</dbReference>
<dbReference type="PIRSF" id="PIRSF004762">
    <property type="entry name" value="CHP00423"/>
    <property type="match status" value="1"/>
</dbReference>
<evidence type="ECO:0000313" key="8">
    <source>
        <dbReference type="EMBL" id="MFC4337232.1"/>
    </source>
</evidence>
<dbReference type="Pfam" id="PF04055">
    <property type="entry name" value="Radical_SAM"/>
    <property type="match status" value="1"/>
</dbReference>
<dbReference type="Gene3D" id="3.20.20.70">
    <property type="entry name" value="Aldolase class I"/>
    <property type="match status" value="1"/>
</dbReference>
<accession>A0ABV8U3K5</accession>
<dbReference type="NCBIfam" id="TIGR00423">
    <property type="entry name" value="CofH family radical SAM protein"/>
    <property type="match status" value="1"/>
</dbReference>
<dbReference type="SFLD" id="SFLDS00029">
    <property type="entry name" value="Radical_SAM"/>
    <property type="match status" value="1"/>
</dbReference>
<dbReference type="SFLD" id="SFLDF00343">
    <property type="entry name" value="aminofutalosine_synthase_(mqnE"/>
    <property type="match status" value="1"/>
</dbReference>
<dbReference type="Proteomes" id="UP001595823">
    <property type="component" value="Unassembled WGS sequence"/>
</dbReference>